<feature type="region of interest" description="Disordered" evidence="1">
    <location>
        <begin position="131"/>
        <end position="163"/>
    </location>
</feature>
<keyword evidence="4" id="KW-1185">Reference proteome</keyword>
<name>A0A9D4EH34_DREPO</name>
<keyword evidence="2" id="KW-0732">Signal</keyword>
<comment type="caution">
    <text evidence="3">The sequence shown here is derived from an EMBL/GenBank/DDBJ whole genome shotgun (WGS) entry which is preliminary data.</text>
</comment>
<organism evidence="3 4">
    <name type="scientific">Dreissena polymorpha</name>
    <name type="common">Zebra mussel</name>
    <name type="synonym">Mytilus polymorpha</name>
    <dbReference type="NCBI Taxonomy" id="45954"/>
    <lineage>
        <taxon>Eukaryota</taxon>
        <taxon>Metazoa</taxon>
        <taxon>Spiralia</taxon>
        <taxon>Lophotrochozoa</taxon>
        <taxon>Mollusca</taxon>
        <taxon>Bivalvia</taxon>
        <taxon>Autobranchia</taxon>
        <taxon>Heteroconchia</taxon>
        <taxon>Euheterodonta</taxon>
        <taxon>Imparidentia</taxon>
        <taxon>Neoheterodontei</taxon>
        <taxon>Myida</taxon>
        <taxon>Dreissenoidea</taxon>
        <taxon>Dreissenidae</taxon>
        <taxon>Dreissena</taxon>
    </lineage>
</organism>
<evidence type="ECO:0000256" key="1">
    <source>
        <dbReference type="SAM" id="MobiDB-lite"/>
    </source>
</evidence>
<evidence type="ECO:0000313" key="3">
    <source>
        <dbReference type="EMBL" id="KAH3779500.1"/>
    </source>
</evidence>
<protein>
    <submittedName>
        <fullName evidence="3">Uncharacterized protein</fullName>
    </submittedName>
</protein>
<proteinExistence type="predicted"/>
<evidence type="ECO:0000256" key="2">
    <source>
        <dbReference type="SAM" id="SignalP"/>
    </source>
</evidence>
<dbReference type="Proteomes" id="UP000828390">
    <property type="component" value="Unassembled WGS sequence"/>
</dbReference>
<dbReference type="EMBL" id="JAIWYP010000008">
    <property type="protein sequence ID" value="KAH3779500.1"/>
    <property type="molecule type" value="Genomic_DNA"/>
</dbReference>
<gene>
    <name evidence="3" type="ORF">DPMN_157303</name>
</gene>
<sequence>MTGPTHQAQVTGHLLLITGLTHWSSGTDVQSGHWSVLPVTGQYYTGHRTPVNMHRSLTSQQLLVTGQRSGTDVLLLLRIIPLLRRRIHICRRLVPIIEVDVRHALIHQAVLIPVIVMINIDHLDHHGNDTRGYVIRSRSSSRRRSRSRSRHHRNNGHRQASLKHCHSNFYDRSHYYPISDCNVSLPHAPVPSVMSTHVALTDPILQPFKSGVHLTTTAVLSAPRVSTTIPLENPGCYSVFA</sequence>
<feature type="signal peptide" evidence="2">
    <location>
        <begin position="1"/>
        <end position="26"/>
    </location>
</feature>
<accession>A0A9D4EH34</accession>
<dbReference type="AlphaFoldDB" id="A0A9D4EH34"/>
<evidence type="ECO:0000313" key="4">
    <source>
        <dbReference type="Proteomes" id="UP000828390"/>
    </source>
</evidence>
<reference evidence="3" key="1">
    <citation type="journal article" date="2019" name="bioRxiv">
        <title>The Genome of the Zebra Mussel, Dreissena polymorpha: A Resource for Invasive Species Research.</title>
        <authorList>
            <person name="McCartney M.A."/>
            <person name="Auch B."/>
            <person name="Kono T."/>
            <person name="Mallez S."/>
            <person name="Zhang Y."/>
            <person name="Obille A."/>
            <person name="Becker A."/>
            <person name="Abrahante J.E."/>
            <person name="Garbe J."/>
            <person name="Badalamenti J.P."/>
            <person name="Herman A."/>
            <person name="Mangelson H."/>
            <person name="Liachko I."/>
            <person name="Sullivan S."/>
            <person name="Sone E.D."/>
            <person name="Koren S."/>
            <person name="Silverstein K.A.T."/>
            <person name="Beckman K.B."/>
            <person name="Gohl D.M."/>
        </authorList>
    </citation>
    <scope>NUCLEOTIDE SEQUENCE</scope>
    <source>
        <strain evidence="3">Duluth1</strain>
        <tissue evidence="3">Whole animal</tissue>
    </source>
</reference>
<feature type="compositionally biased region" description="Basic residues" evidence="1">
    <location>
        <begin position="139"/>
        <end position="163"/>
    </location>
</feature>
<feature type="chain" id="PRO_5038955204" evidence="2">
    <location>
        <begin position="27"/>
        <end position="241"/>
    </location>
</feature>
<reference evidence="3" key="2">
    <citation type="submission" date="2020-11" db="EMBL/GenBank/DDBJ databases">
        <authorList>
            <person name="McCartney M.A."/>
            <person name="Auch B."/>
            <person name="Kono T."/>
            <person name="Mallez S."/>
            <person name="Becker A."/>
            <person name="Gohl D.M."/>
            <person name="Silverstein K.A.T."/>
            <person name="Koren S."/>
            <person name="Bechman K.B."/>
            <person name="Herman A."/>
            <person name="Abrahante J.E."/>
            <person name="Garbe J."/>
        </authorList>
    </citation>
    <scope>NUCLEOTIDE SEQUENCE</scope>
    <source>
        <strain evidence="3">Duluth1</strain>
        <tissue evidence="3">Whole animal</tissue>
    </source>
</reference>